<dbReference type="AlphaFoldDB" id="A0A1H0URF5"/>
<dbReference type="RefSeq" id="WP_092602013.1">
    <property type="nucleotide sequence ID" value="NZ_FNJR01000007.1"/>
</dbReference>
<dbReference type="PANTHER" id="PTHR43689:SF8">
    <property type="entry name" value="ALPHA_BETA-HYDROLASES SUPERFAMILY PROTEIN"/>
    <property type="match status" value="1"/>
</dbReference>
<feature type="domain" description="AB hydrolase-1" evidence="1">
    <location>
        <begin position="29"/>
        <end position="273"/>
    </location>
</feature>
<dbReference type="SUPFAM" id="SSF53474">
    <property type="entry name" value="alpha/beta-Hydrolases"/>
    <property type="match status" value="1"/>
</dbReference>
<dbReference type="InterPro" id="IPR029058">
    <property type="entry name" value="AB_hydrolase_fold"/>
</dbReference>
<evidence type="ECO:0000313" key="3">
    <source>
        <dbReference type="Proteomes" id="UP000199497"/>
    </source>
</evidence>
<sequence length="290" mass="31598">MTTPPGVVTEHVEFPAGTIRYHRAGSAGPPVVLLHGGGIDNAMISWRHAIPALAVDHRVFLPDLPRHGGSGNWRGNAGQRTLEEVLRWLLDLWGLDRAVLVGLSTGGSVVTGFTLRHPQRVNGLVLVASAGLRHRIEGQSATHLMLRSRFSGPAIAALAGMSRGLCRQYLKRGVLHDPARMADTEQLLDEVLTEARESGSVFSDWQFEAVGSRSMRVNHLPCLDRVRCPTVFVHGESDRQVPVEASRTAARAVAGSELRVLTEAGHWCQREKPDEFNAVLRQFLNGDGLG</sequence>
<dbReference type="InterPro" id="IPR000073">
    <property type="entry name" value="AB_hydrolase_1"/>
</dbReference>
<accession>A0A1H0URF5</accession>
<dbReference type="Proteomes" id="UP000199497">
    <property type="component" value="Unassembled WGS sequence"/>
</dbReference>
<dbReference type="OrthoDB" id="9801162at2"/>
<evidence type="ECO:0000259" key="1">
    <source>
        <dbReference type="Pfam" id="PF00561"/>
    </source>
</evidence>
<evidence type="ECO:0000313" key="2">
    <source>
        <dbReference type="EMBL" id="SDP68782.1"/>
    </source>
</evidence>
<dbReference type="PANTHER" id="PTHR43689">
    <property type="entry name" value="HYDROLASE"/>
    <property type="match status" value="1"/>
</dbReference>
<dbReference type="PRINTS" id="PR00412">
    <property type="entry name" value="EPOXHYDRLASE"/>
</dbReference>
<dbReference type="EMBL" id="FNJR01000007">
    <property type="protein sequence ID" value="SDP68782.1"/>
    <property type="molecule type" value="Genomic_DNA"/>
</dbReference>
<protein>
    <submittedName>
        <fullName evidence="2">Pimeloyl-ACP methyl ester carboxylesterase</fullName>
    </submittedName>
</protein>
<proteinExistence type="predicted"/>
<reference evidence="3" key="1">
    <citation type="submission" date="2016-10" db="EMBL/GenBank/DDBJ databases">
        <authorList>
            <person name="Varghese N."/>
            <person name="Submissions S."/>
        </authorList>
    </citation>
    <scope>NUCLEOTIDE SEQUENCE [LARGE SCALE GENOMIC DNA]</scope>
    <source>
        <strain evidence="3">DSM 46732</strain>
    </source>
</reference>
<dbReference type="Gene3D" id="3.40.50.1820">
    <property type="entry name" value="alpha/beta hydrolase"/>
    <property type="match status" value="1"/>
</dbReference>
<dbReference type="GO" id="GO:0003824">
    <property type="term" value="F:catalytic activity"/>
    <property type="evidence" value="ECO:0007669"/>
    <property type="project" value="InterPro"/>
</dbReference>
<dbReference type="PRINTS" id="PR00111">
    <property type="entry name" value="ABHYDROLASE"/>
</dbReference>
<dbReference type="STRING" id="405564.SAMN04487905_107100"/>
<dbReference type="Pfam" id="PF00561">
    <property type="entry name" value="Abhydrolase_1"/>
    <property type="match status" value="1"/>
</dbReference>
<name>A0A1H0URF5_9ACTN</name>
<gene>
    <name evidence="2" type="ORF">SAMN04487905_107100</name>
</gene>
<organism evidence="2 3">
    <name type="scientific">Actinopolyspora xinjiangensis</name>
    <dbReference type="NCBI Taxonomy" id="405564"/>
    <lineage>
        <taxon>Bacteria</taxon>
        <taxon>Bacillati</taxon>
        <taxon>Actinomycetota</taxon>
        <taxon>Actinomycetes</taxon>
        <taxon>Actinopolysporales</taxon>
        <taxon>Actinopolysporaceae</taxon>
        <taxon>Actinopolyspora</taxon>
    </lineage>
</organism>
<dbReference type="InterPro" id="IPR000639">
    <property type="entry name" value="Epox_hydrolase-like"/>
</dbReference>
<keyword evidence="3" id="KW-1185">Reference proteome</keyword>